<reference evidence="1 2" key="1">
    <citation type="journal article" date="2018" name="Sci. Rep.">
        <title>Genomic signatures of local adaptation to the degree of environmental predictability in rotifers.</title>
        <authorList>
            <person name="Franch-Gras L."/>
            <person name="Hahn C."/>
            <person name="Garcia-Roger E.M."/>
            <person name="Carmona M.J."/>
            <person name="Serra M."/>
            <person name="Gomez A."/>
        </authorList>
    </citation>
    <scope>NUCLEOTIDE SEQUENCE [LARGE SCALE GENOMIC DNA]</scope>
    <source>
        <strain evidence="1">HYR1</strain>
    </source>
</reference>
<dbReference type="Proteomes" id="UP000276133">
    <property type="component" value="Unassembled WGS sequence"/>
</dbReference>
<comment type="caution">
    <text evidence="1">The sequence shown here is derived from an EMBL/GenBank/DDBJ whole genome shotgun (WGS) entry which is preliminary data.</text>
</comment>
<name>A0A3M7QIX8_BRAPC</name>
<accession>A0A3M7QIX8</accession>
<protein>
    <submittedName>
        <fullName evidence="1">Uncharacterized protein</fullName>
    </submittedName>
</protein>
<organism evidence="1 2">
    <name type="scientific">Brachionus plicatilis</name>
    <name type="common">Marine rotifer</name>
    <name type="synonym">Brachionus muelleri</name>
    <dbReference type="NCBI Taxonomy" id="10195"/>
    <lineage>
        <taxon>Eukaryota</taxon>
        <taxon>Metazoa</taxon>
        <taxon>Spiralia</taxon>
        <taxon>Gnathifera</taxon>
        <taxon>Rotifera</taxon>
        <taxon>Eurotatoria</taxon>
        <taxon>Monogononta</taxon>
        <taxon>Pseudotrocha</taxon>
        <taxon>Ploima</taxon>
        <taxon>Brachionidae</taxon>
        <taxon>Brachionus</taxon>
    </lineage>
</organism>
<dbReference type="EMBL" id="REGN01005969">
    <property type="protein sequence ID" value="RNA11396.1"/>
    <property type="molecule type" value="Genomic_DNA"/>
</dbReference>
<proteinExistence type="predicted"/>
<sequence>MRARRAAVHEHWRRCGRVQEVVVSVWEAGRVRHVQWLINRLVPLSFLQNQTNKKRINFYENKNTLTNLYRKLVTITLGTMSKFWFIPYGTNTIETILRKISYKSLQTNLIHCPLLPAMNTRICHKRTKRGLFCDS</sequence>
<keyword evidence="2" id="KW-1185">Reference proteome</keyword>
<dbReference type="AlphaFoldDB" id="A0A3M7QIX8"/>
<evidence type="ECO:0000313" key="1">
    <source>
        <dbReference type="EMBL" id="RNA11396.1"/>
    </source>
</evidence>
<gene>
    <name evidence="1" type="ORF">BpHYR1_042412</name>
</gene>
<evidence type="ECO:0000313" key="2">
    <source>
        <dbReference type="Proteomes" id="UP000276133"/>
    </source>
</evidence>